<feature type="transmembrane region" description="Helical" evidence="12">
    <location>
        <begin position="59"/>
        <end position="77"/>
    </location>
</feature>
<evidence type="ECO:0000256" key="4">
    <source>
        <dbReference type="ARBA" id="ARBA00022553"/>
    </source>
</evidence>
<dbReference type="AlphaFoldDB" id="A0A0G4B3N5"/>
<feature type="transmembrane region" description="Helical" evidence="12">
    <location>
        <begin position="779"/>
        <end position="801"/>
    </location>
</feature>
<feature type="domain" description="Cation-transporting P-type ATPase N-terminal" evidence="13">
    <location>
        <begin position="6"/>
        <end position="79"/>
    </location>
</feature>
<evidence type="ECO:0000313" key="15">
    <source>
        <dbReference type="Proteomes" id="UP000035648"/>
    </source>
</evidence>
<dbReference type="Proteomes" id="UP000035648">
    <property type="component" value="Chromosome"/>
</dbReference>
<dbReference type="SUPFAM" id="SSF81665">
    <property type="entry name" value="Calcium ATPase, transmembrane domain M"/>
    <property type="match status" value="1"/>
</dbReference>
<dbReference type="Pfam" id="PF13246">
    <property type="entry name" value="Cation_ATPase"/>
    <property type="match status" value="1"/>
</dbReference>
<reference evidence="14 15" key="1">
    <citation type="journal article" date="2015" name="Nature">
        <title>rRNA introns, odd ribosomes, and small enigmatic genomes across a large radiation of phyla.</title>
        <authorList>
            <person name="Brown C.T."/>
            <person name="Hug L.A."/>
            <person name="Thomas B.C."/>
            <person name="Sharon I."/>
            <person name="Castelle C.J."/>
            <person name="Singh A."/>
            <person name="Wilkins M.J."/>
            <person name="Williams K.H."/>
            <person name="Banfield J.F."/>
        </authorList>
    </citation>
    <scope>NUCLEOTIDE SEQUENCE [LARGE SCALE GENOMIC DNA]</scope>
</reference>
<feature type="transmembrane region" description="Helical" evidence="12">
    <location>
        <begin position="672"/>
        <end position="693"/>
    </location>
</feature>
<dbReference type="InterPro" id="IPR036412">
    <property type="entry name" value="HAD-like_sf"/>
</dbReference>
<evidence type="ECO:0000313" key="14">
    <source>
        <dbReference type="EMBL" id="AKM82459.1"/>
    </source>
</evidence>
<keyword evidence="11 12" id="KW-0472">Membrane</keyword>
<feature type="transmembrane region" description="Helical" evidence="12">
    <location>
        <begin position="83"/>
        <end position="99"/>
    </location>
</feature>
<comment type="subcellular location">
    <subcellularLocation>
        <location evidence="1">Cell membrane</location>
        <topology evidence="1">Multi-pass membrane protein</topology>
    </subcellularLocation>
</comment>
<dbReference type="SUPFAM" id="SSF81653">
    <property type="entry name" value="Calcium ATPase, transduction domain A"/>
    <property type="match status" value="1"/>
</dbReference>
<evidence type="ECO:0000256" key="3">
    <source>
        <dbReference type="ARBA" id="ARBA00022475"/>
    </source>
</evidence>
<dbReference type="SMART" id="SM00831">
    <property type="entry name" value="Cation_ATPase_N"/>
    <property type="match status" value="1"/>
</dbReference>
<evidence type="ECO:0000256" key="6">
    <source>
        <dbReference type="ARBA" id="ARBA00022741"/>
    </source>
</evidence>
<dbReference type="PATRIC" id="fig|1618337.4.peg.663"/>
<dbReference type="InterPro" id="IPR023298">
    <property type="entry name" value="ATPase_P-typ_TM_dom_sf"/>
</dbReference>
<feature type="transmembrane region" description="Helical" evidence="12">
    <location>
        <begin position="644"/>
        <end position="666"/>
    </location>
</feature>
<keyword evidence="9" id="KW-1278">Translocase</keyword>
<dbReference type="Pfam" id="PF00689">
    <property type="entry name" value="Cation_ATPase_C"/>
    <property type="match status" value="1"/>
</dbReference>
<evidence type="ECO:0000256" key="12">
    <source>
        <dbReference type="SAM" id="Phobius"/>
    </source>
</evidence>
<dbReference type="InterPro" id="IPR023214">
    <property type="entry name" value="HAD_sf"/>
</dbReference>
<keyword evidence="5 12" id="KW-0812">Transmembrane</keyword>
<dbReference type="NCBIfam" id="TIGR01494">
    <property type="entry name" value="ATPase_P-type"/>
    <property type="match status" value="3"/>
</dbReference>
<feature type="transmembrane region" description="Helical" evidence="12">
    <location>
        <begin position="745"/>
        <end position="767"/>
    </location>
</feature>
<evidence type="ECO:0000256" key="1">
    <source>
        <dbReference type="ARBA" id="ARBA00004651"/>
    </source>
</evidence>
<dbReference type="InterPro" id="IPR018303">
    <property type="entry name" value="ATPase_P-typ_P_site"/>
</dbReference>
<feature type="transmembrane region" description="Helical" evidence="12">
    <location>
        <begin position="248"/>
        <end position="268"/>
    </location>
</feature>
<dbReference type="FunFam" id="2.70.150.10:FF:000160">
    <property type="entry name" value="Sarcoplasmic/endoplasmic reticulum calcium ATPase 1"/>
    <property type="match status" value="1"/>
</dbReference>
<feature type="transmembrane region" description="Helical" evidence="12">
    <location>
        <begin position="714"/>
        <end position="733"/>
    </location>
</feature>
<dbReference type="STRING" id="1618337.UT28_C0001G0660"/>
<keyword evidence="14" id="KW-0378">Hydrolase</keyword>
<dbReference type="Gene3D" id="3.40.50.1000">
    <property type="entry name" value="HAD superfamily/HAD-like"/>
    <property type="match status" value="1"/>
</dbReference>
<keyword evidence="4" id="KW-0597">Phosphoprotein</keyword>
<dbReference type="InterPro" id="IPR006068">
    <property type="entry name" value="ATPase_P-typ_cation-transptr_C"/>
</dbReference>
<dbReference type="SFLD" id="SFLDF00027">
    <property type="entry name" value="p-type_atpase"/>
    <property type="match status" value="1"/>
</dbReference>
<dbReference type="KEGG" id="bbgw:UT28_C0001G0660"/>
<comment type="similarity">
    <text evidence="2">Belongs to the cation transport ATPase (P-type) (TC 3.A.3) family. Type IIA subfamily.</text>
</comment>
<evidence type="ECO:0000256" key="10">
    <source>
        <dbReference type="ARBA" id="ARBA00022989"/>
    </source>
</evidence>
<dbReference type="GO" id="GO:0005886">
    <property type="term" value="C:plasma membrane"/>
    <property type="evidence" value="ECO:0007669"/>
    <property type="project" value="UniProtKB-SubCell"/>
</dbReference>
<evidence type="ECO:0000256" key="9">
    <source>
        <dbReference type="ARBA" id="ARBA00022967"/>
    </source>
</evidence>
<keyword evidence="7" id="KW-0067">ATP-binding</keyword>
<proteinExistence type="inferred from homology"/>
<dbReference type="PANTHER" id="PTHR43294:SF21">
    <property type="entry name" value="CATION TRANSPORTING ATPASE"/>
    <property type="match status" value="1"/>
</dbReference>
<dbReference type="SFLD" id="SFLDG00002">
    <property type="entry name" value="C1.7:_P-type_atpase_like"/>
    <property type="match status" value="1"/>
</dbReference>
<keyword evidence="10 12" id="KW-1133">Transmembrane helix</keyword>
<dbReference type="SUPFAM" id="SSF56784">
    <property type="entry name" value="HAD-like"/>
    <property type="match status" value="1"/>
</dbReference>
<sequence>MEIPKNPWQGTSDDLLKKLATNRGGLTDLEAQKRLLENGPNSISRQTPIPLLKIFLDQFLDLLVLMLIFACVLSFMLGDLRNGVVIGLIVVLNAIIGFVQEYKAEKILKALVKLLPEKVKVKRNGEEKEISAEYLALGDIVVINEGDKIPADIRVIESYELRINEQILTGEVNPQNKEAKDYKDGNLLITERLNLLFAGTNAADGEAIGVVVATGRATEFGKIAQKTMQINKEHSPLQEKTRQVAKKIAIFAAIWMIVLIFYHFYFVSSKIVDALIFAVVVAAALVPEGLPATVSVALSFGARNLARNKALIKNLVSVETLGSTTVICTDKTGTLTTGKMTVREVWEFANPEINPAEKKQLIRQVAILCNDAEVETDNAVGDPTEIALLEWAKKEGVDVAEYRKKYLKIDELPFNSRRRFMSTTYNLNGNKFNCVKGAPEIIAEKCHLNDEEKSQINKKMEEYASEGYRVLALAYNHIFLGLVSIFDPPRPEVKEAIENCKKGGIRVIMVTGDNPLTAASIGKITGITYDSFPEVIDGKSLSKMSDLELRQKLHHVNIFARILPEQKFRIVDNLMSMGEIVAATGDGVNDAPALKKADIGIAMGITGTDVSKQAADLILLDDNFATIVKAVVEGRVIFDNVKRFLFYIFTHNFGELMIVALGIFFGLPLTMLPVQILAVDLGTDILPSMSFIAEKEENVMSSKPRSKSVQLLNLESFIHLSLLGTVVGFGAIWNFTSVLNTTGNYAAATTVSLSTLAVAQAFNAFLARCPHVSIFKYSFWSNKYLIGSVLISLIILLLIVYTEPLNNFILTSPFPAVYWLRILLVGIVFLIVEELYKLIKKKHARV</sequence>
<evidence type="ECO:0000256" key="8">
    <source>
        <dbReference type="ARBA" id="ARBA00022842"/>
    </source>
</evidence>
<dbReference type="SFLD" id="SFLDS00003">
    <property type="entry name" value="Haloacid_Dehalogenase"/>
    <property type="match status" value="1"/>
</dbReference>
<dbReference type="GO" id="GO:0016887">
    <property type="term" value="F:ATP hydrolysis activity"/>
    <property type="evidence" value="ECO:0007669"/>
    <property type="project" value="InterPro"/>
</dbReference>
<evidence type="ECO:0000259" key="13">
    <source>
        <dbReference type="SMART" id="SM00831"/>
    </source>
</evidence>
<dbReference type="PANTHER" id="PTHR43294">
    <property type="entry name" value="SODIUM/POTASSIUM-TRANSPORTING ATPASE SUBUNIT ALPHA"/>
    <property type="match status" value="1"/>
</dbReference>
<dbReference type="InterPro" id="IPR059000">
    <property type="entry name" value="ATPase_P-type_domA"/>
</dbReference>
<dbReference type="Pfam" id="PF00690">
    <property type="entry name" value="Cation_ATPase_N"/>
    <property type="match status" value="1"/>
</dbReference>
<dbReference type="InterPro" id="IPR008250">
    <property type="entry name" value="ATPase_P-typ_transduc_dom_A_sf"/>
</dbReference>
<organism evidence="14 15">
    <name type="scientific">Berkelbacteria bacterium GW2011_GWE1_39_12</name>
    <dbReference type="NCBI Taxonomy" id="1618337"/>
    <lineage>
        <taxon>Bacteria</taxon>
        <taxon>Candidatus Berkelbacteria</taxon>
    </lineage>
</organism>
<dbReference type="GO" id="GO:0005524">
    <property type="term" value="F:ATP binding"/>
    <property type="evidence" value="ECO:0007669"/>
    <property type="project" value="UniProtKB-KW"/>
</dbReference>
<keyword evidence="6" id="KW-0547">Nucleotide-binding</keyword>
<dbReference type="PROSITE" id="PS00154">
    <property type="entry name" value="ATPASE_E1_E2"/>
    <property type="match status" value="1"/>
</dbReference>
<dbReference type="InterPro" id="IPR023299">
    <property type="entry name" value="ATPase_P-typ_cyto_dom_N"/>
</dbReference>
<dbReference type="FunFam" id="3.40.50.1000:FF:000028">
    <property type="entry name" value="Calcium-transporting P-type ATPase, putative"/>
    <property type="match status" value="1"/>
</dbReference>
<name>A0A0G4B3N5_9BACT</name>
<evidence type="ECO:0000256" key="7">
    <source>
        <dbReference type="ARBA" id="ARBA00022840"/>
    </source>
</evidence>
<dbReference type="Pfam" id="PF00122">
    <property type="entry name" value="E1-E2_ATPase"/>
    <property type="match status" value="1"/>
</dbReference>
<evidence type="ECO:0000256" key="5">
    <source>
        <dbReference type="ARBA" id="ARBA00022692"/>
    </source>
</evidence>
<dbReference type="EMBL" id="CP011213">
    <property type="protein sequence ID" value="AKM82459.1"/>
    <property type="molecule type" value="Genomic_DNA"/>
</dbReference>
<keyword evidence="3" id="KW-1003">Cell membrane</keyword>
<dbReference type="PRINTS" id="PR00120">
    <property type="entry name" value="HATPASE"/>
</dbReference>
<accession>A0A0G4B3N5</accession>
<dbReference type="Gene3D" id="2.70.150.10">
    <property type="entry name" value="Calcium-transporting ATPase, cytoplasmic transduction domain A"/>
    <property type="match status" value="1"/>
</dbReference>
<keyword evidence="8" id="KW-0460">Magnesium</keyword>
<dbReference type="SUPFAM" id="SSF81660">
    <property type="entry name" value="Metal cation-transporting ATPase, ATP-binding domain N"/>
    <property type="match status" value="1"/>
</dbReference>
<dbReference type="InterPro" id="IPR004014">
    <property type="entry name" value="ATPase_P-typ_cation-transptr_N"/>
</dbReference>
<protein>
    <submittedName>
        <fullName evidence="14">P-type HAD superfamily ATPase</fullName>
        <ecNumber evidence="14">3.6.3.8</ecNumber>
    </submittedName>
</protein>
<feature type="transmembrane region" description="Helical" evidence="12">
    <location>
        <begin position="816"/>
        <end position="836"/>
    </location>
</feature>
<feature type="transmembrane region" description="Helical" evidence="12">
    <location>
        <begin position="274"/>
        <end position="300"/>
    </location>
</feature>
<dbReference type="Gene3D" id="3.40.1110.10">
    <property type="entry name" value="Calcium-transporting ATPase, cytoplasmic domain N"/>
    <property type="match status" value="1"/>
</dbReference>
<evidence type="ECO:0000256" key="2">
    <source>
        <dbReference type="ARBA" id="ARBA00005675"/>
    </source>
</evidence>
<dbReference type="InterPro" id="IPR050510">
    <property type="entry name" value="Cation_transp_ATPase_P-type"/>
</dbReference>
<dbReference type="InterPro" id="IPR001757">
    <property type="entry name" value="P_typ_ATPase"/>
</dbReference>
<dbReference type="PRINTS" id="PR00119">
    <property type="entry name" value="CATATPASE"/>
</dbReference>
<gene>
    <name evidence="14" type="ORF">UT28_C0001G0660</name>
</gene>
<dbReference type="InterPro" id="IPR044492">
    <property type="entry name" value="P_typ_ATPase_HD_dom"/>
</dbReference>
<dbReference type="Gene3D" id="1.20.1110.10">
    <property type="entry name" value="Calcium-transporting ATPase, transmembrane domain"/>
    <property type="match status" value="1"/>
</dbReference>
<dbReference type="EC" id="3.6.3.8" evidence="14"/>
<evidence type="ECO:0000256" key="11">
    <source>
        <dbReference type="ARBA" id="ARBA00023136"/>
    </source>
</evidence>